<dbReference type="InterPro" id="IPR023459">
    <property type="entry name" value="Tscrpt_elong_fac_GreA/B_fam"/>
</dbReference>
<dbReference type="GO" id="GO:0032784">
    <property type="term" value="P:regulation of DNA-templated transcription elongation"/>
    <property type="evidence" value="ECO:0007669"/>
    <property type="project" value="InterPro"/>
</dbReference>
<dbReference type="RefSeq" id="WP_132217659.1">
    <property type="nucleotide sequence ID" value="NZ_OX156936.1"/>
</dbReference>
<keyword evidence="3" id="KW-1185">Reference proteome</keyword>
<organism evidence="2 3">
    <name type="scientific">Mariniflexile fucanivorans</name>
    <dbReference type="NCBI Taxonomy" id="264023"/>
    <lineage>
        <taxon>Bacteria</taxon>
        <taxon>Pseudomonadati</taxon>
        <taxon>Bacteroidota</taxon>
        <taxon>Flavobacteriia</taxon>
        <taxon>Flavobacteriales</taxon>
        <taxon>Flavobacteriaceae</taxon>
        <taxon>Mariniflexile</taxon>
    </lineage>
</organism>
<dbReference type="EMBL" id="SLUP01000004">
    <property type="protein sequence ID" value="TCL66175.1"/>
    <property type="molecule type" value="Genomic_DNA"/>
</dbReference>
<evidence type="ECO:0000313" key="2">
    <source>
        <dbReference type="EMBL" id="TCL66175.1"/>
    </source>
</evidence>
<dbReference type="InterPro" id="IPR036953">
    <property type="entry name" value="GreA/GreB_C_sf"/>
</dbReference>
<keyword evidence="2" id="KW-0418">Kinase</keyword>
<dbReference type="Pfam" id="PF01272">
    <property type="entry name" value="GreA_GreB"/>
    <property type="match status" value="1"/>
</dbReference>
<dbReference type="SUPFAM" id="SSF54534">
    <property type="entry name" value="FKBP-like"/>
    <property type="match status" value="1"/>
</dbReference>
<dbReference type="InterPro" id="IPR001437">
    <property type="entry name" value="Tscrpt_elong_fac_GreA/B_C"/>
</dbReference>
<gene>
    <name evidence="2" type="ORF">EV196_104205</name>
</gene>
<name>A0A4R1RJ76_9FLAO</name>
<protein>
    <submittedName>
        <fullName evidence="2">Regulator of nucleoside diphosphate kinase</fullName>
    </submittedName>
</protein>
<dbReference type="Proteomes" id="UP000295455">
    <property type="component" value="Unassembled WGS sequence"/>
</dbReference>
<reference evidence="2 3" key="1">
    <citation type="submission" date="2019-03" db="EMBL/GenBank/DDBJ databases">
        <title>Genomic Encyclopedia of Type Strains, Phase IV (KMG-IV): sequencing the most valuable type-strain genomes for metagenomic binning, comparative biology and taxonomic classification.</title>
        <authorList>
            <person name="Goeker M."/>
        </authorList>
    </citation>
    <scope>NUCLEOTIDE SEQUENCE [LARGE SCALE GENOMIC DNA]</scope>
    <source>
        <strain evidence="2 3">DSM 18792</strain>
    </source>
</reference>
<dbReference type="GO" id="GO:0006354">
    <property type="term" value="P:DNA-templated transcription elongation"/>
    <property type="evidence" value="ECO:0007669"/>
    <property type="project" value="TreeGrafter"/>
</dbReference>
<sequence length="139" mass="15906">MKYGSIMLEKKEYVYIKRILNISGYVGDHEIQKSLAKFSEELKSAHILDEAEMPDDVVRLNSIVRVTVNNNWEKSIQIVQPSEKDIKNNKISILTTMGSALMGYSKDDIIEWDFPNGKQQIKITEVTQEGTFSPIEIIL</sequence>
<dbReference type="AlphaFoldDB" id="A0A4R1RJ76"/>
<evidence type="ECO:0000313" key="3">
    <source>
        <dbReference type="Proteomes" id="UP000295455"/>
    </source>
</evidence>
<dbReference type="GO" id="GO:0070063">
    <property type="term" value="F:RNA polymerase binding"/>
    <property type="evidence" value="ECO:0007669"/>
    <property type="project" value="InterPro"/>
</dbReference>
<dbReference type="PANTHER" id="PTHR30437:SF5">
    <property type="entry name" value="REGULATOR OF NUCLEOSIDE DIPHOSPHATE KINASE"/>
    <property type="match status" value="1"/>
</dbReference>
<evidence type="ECO:0000259" key="1">
    <source>
        <dbReference type="Pfam" id="PF01272"/>
    </source>
</evidence>
<feature type="domain" description="Transcription elongation factor GreA/GreB C-terminal" evidence="1">
    <location>
        <begin position="54"/>
        <end position="127"/>
    </location>
</feature>
<dbReference type="PANTHER" id="PTHR30437">
    <property type="entry name" value="TRANSCRIPTION ELONGATION FACTOR GREA"/>
    <property type="match status" value="1"/>
</dbReference>
<dbReference type="OrthoDB" id="192847at2"/>
<dbReference type="GO" id="GO:0003677">
    <property type="term" value="F:DNA binding"/>
    <property type="evidence" value="ECO:0007669"/>
    <property type="project" value="InterPro"/>
</dbReference>
<dbReference type="GO" id="GO:0016301">
    <property type="term" value="F:kinase activity"/>
    <property type="evidence" value="ECO:0007669"/>
    <property type="project" value="UniProtKB-KW"/>
</dbReference>
<keyword evidence="2" id="KW-0808">Transferase</keyword>
<comment type="caution">
    <text evidence="2">The sequence shown here is derived from an EMBL/GenBank/DDBJ whole genome shotgun (WGS) entry which is preliminary data.</text>
</comment>
<proteinExistence type="predicted"/>
<dbReference type="Gene3D" id="3.10.50.30">
    <property type="entry name" value="Transcription elongation factor, GreA/GreB, C-terminal domain"/>
    <property type="match status" value="1"/>
</dbReference>
<accession>A0A4R1RJ76</accession>